<evidence type="ECO:0000313" key="8">
    <source>
        <dbReference type="EMBL" id="KAF2395653.1"/>
    </source>
</evidence>
<dbReference type="EMBL" id="ML996712">
    <property type="protein sequence ID" value="KAF2395653.1"/>
    <property type="molecule type" value="Genomic_DNA"/>
</dbReference>
<evidence type="ECO:0000256" key="1">
    <source>
        <dbReference type="ARBA" id="ARBA00004370"/>
    </source>
</evidence>
<dbReference type="InterPro" id="IPR000612">
    <property type="entry name" value="PMP3"/>
</dbReference>
<feature type="compositionally biased region" description="Basic and acidic residues" evidence="6">
    <location>
        <begin position="153"/>
        <end position="162"/>
    </location>
</feature>
<sequence>MCDGPDFFLALLAILFPPVAVWVKRGICSADSLINFALLCLGYVPGLIHAWYIISKYPSEYEAIPDSERGGATVVTYYYVQPGSTPPPSSVPVHPSAAAHSSTYGTTGNTGSTSAPAPKSKGAAKPSARAPAPAPNGESSAQHDVPPSYADVIKGDHKVQTK</sequence>
<dbReference type="PROSITE" id="PS01309">
    <property type="entry name" value="UPF0057"/>
    <property type="match status" value="1"/>
</dbReference>
<name>A0A6G1HHW4_9PEZI</name>
<keyword evidence="5 7" id="KW-0472">Membrane</keyword>
<reference evidence="8" key="1">
    <citation type="journal article" date="2020" name="Stud. Mycol.">
        <title>101 Dothideomycetes genomes: a test case for predicting lifestyles and emergence of pathogens.</title>
        <authorList>
            <person name="Haridas S."/>
            <person name="Albert R."/>
            <person name="Binder M."/>
            <person name="Bloem J."/>
            <person name="Labutti K."/>
            <person name="Salamov A."/>
            <person name="Andreopoulos B."/>
            <person name="Baker S."/>
            <person name="Barry K."/>
            <person name="Bills G."/>
            <person name="Bluhm B."/>
            <person name="Cannon C."/>
            <person name="Castanera R."/>
            <person name="Culley D."/>
            <person name="Daum C."/>
            <person name="Ezra D."/>
            <person name="Gonzalez J."/>
            <person name="Henrissat B."/>
            <person name="Kuo A."/>
            <person name="Liang C."/>
            <person name="Lipzen A."/>
            <person name="Lutzoni F."/>
            <person name="Magnuson J."/>
            <person name="Mondo S."/>
            <person name="Nolan M."/>
            <person name="Ohm R."/>
            <person name="Pangilinan J."/>
            <person name="Park H.-J."/>
            <person name="Ramirez L."/>
            <person name="Alfaro M."/>
            <person name="Sun H."/>
            <person name="Tritt A."/>
            <person name="Yoshinaga Y."/>
            <person name="Zwiers L.-H."/>
            <person name="Turgeon B."/>
            <person name="Goodwin S."/>
            <person name="Spatafora J."/>
            <person name="Crous P."/>
            <person name="Grigoriev I."/>
        </authorList>
    </citation>
    <scope>NUCLEOTIDE SEQUENCE</scope>
    <source>
        <strain evidence="8">CBS 262.69</strain>
    </source>
</reference>
<comment type="subcellular location">
    <subcellularLocation>
        <location evidence="1">Membrane</location>
    </subcellularLocation>
</comment>
<evidence type="ECO:0000256" key="4">
    <source>
        <dbReference type="ARBA" id="ARBA00022989"/>
    </source>
</evidence>
<keyword evidence="9" id="KW-1185">Reference proteome</keyword>
<dbReference type="AlphaFoldDB" id="A0A6G1HHW4"/>
<feature type="region of interest" description="Disordered" evidence="6">
    <location>
        <begin position="85"/>
        <end position="162"/>
    </location>
</feature>
<gene>
    <name evidence="8" type="ORF">EJ06DRAFT_534796</name>
</gene>
<evidence type="ECO:0000313" key="9">
    <source>
        <dbReference type="Proteomes" id="UP000799640"/>
    </source>
</evidence>
<protein>
    <submittedName>
        <fullName evidence="8">Uncharacterized protein</fullName>
    </submittedName>
</protein>
<keyword evidence="4 7" id="KW-1133">Transmembrane helix</keyword>
<evidence type="ECO:0000256" key="6">
    <source>
        <dbReference type="SAM" id="MobiDB-lite"/>
    </source>
</evidence>
<comment type="similarity">
    <text evidence="2">Belongs to the UPF0057 (PMP3) family.</text>
</comment>
<accession>A0A6G1HHW4</accession>
<proteinExistence type="inferred from homology"/>
<evidence type="ECO:0000256" key="5">
    <source>
        <dbReference type="ARBA" id="ARBA00023136"/>
    </source>
</evidence>
<evidence type="ECO:0000256" key="3">
    <source>
        <dbReference type="ARBA" id="ARBA00022692"/>
    </source>
</evidence>
<organism evidence="8 9">
    <name type="scientific">Trichodelitschia bisporula</name>
    <dbReference type="NCBI Taxonomy" id="703511"/>
    <lineage>
        <taxon>Eukaryota</taxon>
        <taxon>Fungi</taxon>
        <taxon>Dikarya</taxon>
        <taxon>Ascomycota</taxon>
        <taxon>Pezizomycotina</taxon>
        <taxon>Dothideomycetes</taxon>
        <taxon>Dothideomycetes incertae sedis</taxon>
        <taxon>Phaeotrichales</taxon>
        <taxon>Phaeotrichaceae</taxon>
        <taxon>Trichodelitschia</taxon>
    </lineage>
</organism>
<dbReference type="PANTHER" id="PTHR21659">
    <property type="entry name" value="HYDROPHOBIC PROTEIN RCI2 LOW TEMPERATURE AND SALT RESPONSIVE PROTEIN LTI6 -RELATED"/>
    <property type="match status" value="1"/>
</dbReference>
<feature type="compositionally biased region" description="Low complexity" evidence="6">
    <location>
        <begin position="91"/>
        <end position="131"/>
    </location>
</feature>
<dbReference type="PANTHER" id="PTHR21659:SF57">
    <property type="entry name" value="PLASMA MEMBRANE PROTEOLIPID 31"/>
    <property type="match status" value="1"/>
</dbReference>
<evidence type="ECO:0000256" key="7">
    <source>
        <dbReference type="SAM" id="Phobius"/>
    </source>
</evidence>
<evidence type="ECO:0000256" key="2">
    <source>
        <dbReference type="ARBA" id="ARBA00009530"/>
    </source>
</evidence>
<dbReference type="Proteomes" id="UP000799640">
    <property type="component" value="Unassembled WGS sequence"/>
</dbReference>
<feature type="transmembrane region" description="Helical" evidence="7">
    <location>
        <begin position="33"/>
        <end position="54"/>
    </location>
</feature>
<keyword evidence="3 7" id="KW-0812">Transmembrane</keyword>
<feature type="transmembrane region" description="Helical" evidence="7">
    <location>
        <begin position="7"/>
        <end position="27"/>
    </location>
</feature>
<dbReference type="GO" id="GO:0016020">
    <property type="term" value="C:membrane"/>
    <property type="evidence" value="ECO:0007669"/>
    <property type="project" value="UniProtKB-SubCell"/>
</dbReference>
<dbReference type="OrthoDB" id="2802411at2759"/>
<dbReference type="Pfam" id="PF01679">
    <property type="entry name" value="Pmp3"/>
    <property type="match status" value="1"/>
</dbReference>